<evidence type="ECO:0000256" key="5">
    <source>
        <dbReference type="ARBA" id="ARBA00022840"/>
    </source>
</evidence>
<dbReference type="InterPro" id="IPR027417">
    <property type="entry name" value="P-loop_NTPase"/>
</dbReference>
<dbReference type="InterPro" id="IPR013986">
    <property type="entry name" value="DExx_box_DNA_helicase_dom_sf"/>
</dbReference>
<evidence type="ECO:0000256" key="7">
    <source>
        <dbReference type="ARBA" id="ARBA00023235"/>
    </source>
</evidence>
<dbReference type="Gene3D" id="1.10.10.160">
    <property type="match status" value="1"/>
</dbReference>
<evidence type="ECO:0000313" key="13">
    <source>
        <dbReference type="EMBL" id="RZV39601.1"/>
    </source>
</evidence>
<dbReference type="GO" id="GO:0005524">
    <property type="term" value="F:ATP binding"/>
    <property type="evidence" value="ECO:0007669"/>
    <property type="project" value="UniProtKB-UniRule"/>
</dbReference>
<keyword evidence="7" id="KW-0413">Isomerase</keyword>
<dbReference type="Pfam" id="PF13361">
    <property type="entry name" value="UvrD_C"/>
    <property type="match status" value="2"/>
</dbReference>
<dbReference type="GO" id="GO:0005829">
    <property type="term" value="C:cytosol"/>
    <property type="evidence" value="ECO:0007669"/>
    <property type="project" value="TreeGrafter"/>
</dbReference>
<accession>A0A520XEH0</accession>
<dbReference type="GO" id="GO:0043138">
    <property type="term" value="F:3'-5' DNA helicase activity"/>
    <property type="evidence" value="ECO:0007669"/>
    <property type="project" value="UniProtKB-EC"/>
</dbReference>
<dbReference type="PANTHER" id="PTHR11070:SF2">
    <property type="entry name" value="ATP-DEPENDENT DNA HELICASE SRS2"/>
    <property type="match status" value="1"/>
</dbReference>
<evidence type="ECO:0000256" key="4">
    <source>
        <dbReference type="ARBA" id="ARBA00022806"/>
    </source>
</evidence>
<evidence type="ECO:0000256" key="6">
    <source>
        <dbReference type="ARBA" id="ARBA00023125"/>
    </source>
</evidence>
<gene>
    <name evidence="13" type="ORF">EVJ48_04475</name>
</gene>
<dbReference type="CDD" id="cd18807">
    <property type="entry name" value="SF1_C_UvrD"/>
    <property type="match status" value="1"/>
</dbReference>
<feature type="domain" description="UvrD-like helicase ATP-binding" evidence="12">
    <location>
        <begin position="277"/>
        <end position="505"/>
    </location>
</feature>
<reference evidence="13 14" key="1">
    <citation type="submission" date="2019-01" db="EMBL/GenBank/DDBJ databases">
        <title>Insights into ecological role of a new deltaproteobacterial order Candidatus Sinidesulfobacterales (Sva0485) by metagenomics and metatranscriptomics.</title>
        <authorList>
            <person name="Tan S."/>
            <person name="Liu J."/>
            <person name="Fang Y."/>
            <person name="Hedlund B."/>
            <person name="Lian Z.-H."/>
            <person name="Huang L.-Y."/>
            <person name="Li J.-T."/>
            <person name="Huang L.-N."/>
            <person name="Li W.-J."/>
            <person name="Jiang H.-C."/>
            <person name="Dong H.-L."/>
            <person name="Shu W.-S."/>
        </authorList>
    </citation>
    <scope>NUCLEOTIDE SEQUENCE [LARGE SCALE GENOMIC DNA]</scope>
    <source>
        <strain evidence="13">AP4</strain>
    </source>
</reference>
<dbReference type="GO" id="GO:0016887">
    <property type="term" value="F:ATP hydrolysis activity"/>
    <property type="evidence" value="ECO:0007669"/>
    <property type="project" value="RHEA"/>
</dbReference>
<proteinExistence type="inferred from homology"/>
<organism evidence="13 14">
    <name type="scientific">Candidatus Acidulodesulfobacterium acidiphilum</name>
    <dbReference type="NCBI Taxonomy" id="2597224"/>
    <lineage>
        <taxon>Bacteria</taxon>
        <taxon>Deltaproteobacteria</taxon>
        <taxon>Candidatus Acidulodesulfobacterales</taxon>
        <taxon>Candidatus Acidulodesulfobacterium</taxon>
    </lineage>
</organism>
<dbReference type="Proteomes" id="UP000322454">
    <property type="component" value="Unassembled WGS sequence"/>
</dbReference>
<dbReference type="EMBL" id="SHMQ01000009">
    <property type="protein sequence ID" value="RZV39601.1"/>
    <property type="molecule type" value="Genomic_DNA"/>
</dbReference>
<dbReference type="GO" id="GO:0003677">
    <property type="term" value="F:DNA binding"/>
    <property type="evidence" value="ECO:0007669"/>
    <property type="project" value="UniProtKB-KW"/>
</dbReference>
<keyword evidence="5 11" id="KW-0067">ATP-binding</keyword>
<sequence>MINLYLKNFNFNISNSIGILLSSDNECSHFIKKIEDLNVKCKFFTFEDLKKNFNIDGAIESPLSFPFKNIKNVLSAQAVFLSAITLNSLSDAVLLNAVCDFALNNDIILGITTETTFNGANDLTSLYDNMLIEKNYYENLIIDIYKSRLKMLLKTRILASSKHGGYTESIDLFINKMKTIRFNPKINNTNLFFLNSEKFAVSINITPPHKNIQATGQAAESISQNEINLNTNLLDMHFYQKELFDKIKIFLNTAKNFKEKTVLKRIGGATEKRTQNLELSKIQKISIKETNTALLIIAGAGAGKTKVIVDKFLYLLNFFSADSILVLTFTNNAVTEIKNRIAKKLNINEYGAFINNRILNISTYHSFFYSIIKEFYSELGYQSAPSVSDGKIGESSSNNKCTNELSITYDEIILNIVKLFQNDSIVSEISSRFKYILVDEYQDLDFLSDYLIKKIDACKGKVMYAGDDDQSIYGFNGGDLFNILSFDLFFPSGKVFVFQNNYRSNRTIVEFCNSILNNIKFRYPKKIIATKNMIYDGAVDIIDFKNKSEEEKFIEKKAANYFKSGKKTAVLVRTKKEKSKFLAIPNLTDFCSVSTIHAGKGLEYDVVFISILKKAYLKKDNRPSDFKIHPFLNFFKTAHTFKLTDIFIDDEVRLFYVAASRAKEKLYITYSGEISDFLKR</sequence>
<evidence type="ECO:0000256" key="10">
    <source>
        <dbReference type="ARBA" id="ARBA00048988"/>
    </source>
</evidence>
<evidence type="ECO:0000256" key="9">
    <source>
        <dbReference type="ARBA" id="ARBA00034808"/>
    </source>
</evidence>
<evidence type="ECO:0000256" key="8">
    <source>
        <dbReference type="ARBA" id="ARBA00034617"/>
    </source>
</evidence>
<dbReference type="CDD" id="cd17932">
    <property type="entry name" value="DEXQc_UvrD"/>
    <property type="match status" value="1"/>
</dbReference>
<evidence type="ECO:0000256" key="11">
    <source>
        <dbReference type="PROSITE-ProRule" id="PRU00560"/>
    </source>
</evidence>
<keyword evidence="6" id="KW-0238">DNA-binding</keyword>
<protein>
    <recommendedName>
        <fullName evidence="9">DNA 3'-5' helicase</fullName>
        <ecNumber evidence="9">5.6.2.4</ecNumber>
    </recommendedName>
</protein>
<name>A0A520XEH0_9DELT</name>
<keyword evidence="4 11" id="KW-0347">Helicase</keyword>
<dbReference type="Gene3D" id="3.40.50.300">
    <property type="entry name" value="P-loop containing nucleotide triphosphate hydrolases"/>
    <property type="match status" value="3"/>
</dbReference>
<comment type="similarity">
    <text evidence="1">Belongs to the helicase family. UvrD subfamily.</text>
</comment>
<comment type="caution">
    <text evidence="13">The sequence shown here is derived from an EMBL/GenBank/DDBJ whole genome shotgun (WGS) entry which is preliminary data.</text>
</comment>
<dbReference type="SUPFAM" id="SSF52540">
    <property type="entry name" value="P-loop containing nucleoside triphosphate hydrolases"/>
    <property type="match status" value="1"/>
</dbReference>
<keyword evidence="2 11" id="KW-0547">Nucleotide-binding</keyword>
<evidence type="ECO:0000256" key="1">
    <source>
        <dbReference type="ARBA" id="ARBA00009922"/>
    </source>
</evidence>
<dbReference type="PROSITE" id="PS51198">
    <property type="entry name" value="UVRD_HELICASE_ATP_BIND"/>
    <property type="match status" value="1"/>
</dbReference>
<feature type="binding site" evidence="11">
    <location>
        <begin position="298"/>
        <end position="305"/>
    </location>
    <ligand>
        <name>ATP</name>
        <dbReference type="ChEBI" id="CHEBI:30616"/>
    </ligand>
</feature>
<keyword evidence="3 11" id="KW-0378">Hydrolase</keyword>
<dbReference type="InterPro" id="IPR000212">
    <property type="entry name" value="DNA_helicase_UvrD/REP"/>
</dbReference>
<dbReference type="InterPro" id="IPR014017">
    <property type="entry name" value="DNA_helicase_UvrD-like_C"/>
</dbReference>
<comment type="catalytic activity">
    <reaction evidence="10">
        <text>ATP + H2O = ADP + phosphate + H(+)</text>
        <dbReference type="Rhea" id="RHEA:13065"/>
        <dbReference type="ChEBI" id="CHEBI:15377"/>
        <dbReference type="ChEBI" id="CHEBI:15378"/>
        <dbReference type="ChEBI" id="CHEBI:30616"/>
        <dbReference type="ChEBI" id="CHEBI:43474"/>
        <dbReference type="ChEBI" id="CHEBI:456216"/>
        <dbReference type="EC" id="5.6.2.4"/>
    </reaction>
</comment>
<evidence type="ECO:0000313" key="14">
    <source>
        <dbReference type="Proteomes" id="UP000322454"/>
    </source>
</evidence>
<dbReference type="EC" id="5.6.2.4" evidence="9"/>
<dbReference type="PANTHER" id="PTHR11070">
    <property type="entry name" value="UVRD / RECB / PCRA DNA HELICASE FAMILY MEMBER"/>
    <property type="match status" value="1"/>
</dbReference>
<dbReference type="Pfam" id="PF00580">
    <property type="entry name" value="UvrD-helicase"/>
    <property type="match status" value="2"/>
</dbReference>
<evidence type="ECO:0000259" key="12">
    <source>
        <dbReference type="PROSITE" id="PS51198"/>
    </source>
</evidence>
<comment type="catalytic activity">
    <reaction evidence="8">
        <text>Couples ATP hydrolysis with the unwinding of duplex DNA by translocating in the 3'-5' direction.</text>
        <dbReference type="EC" id="5.6.2.4"/>
    </reaction>
</comment>
<dbReference type="AlphaFoldDB" id="A0A520XEH0"/>
<dbReference type="InterPro" id="IPR014016">
    <property type="entry name" value="UvrD-like_ATP-bd"/>
</dbReference>
<evidence type="ECO:0000256" key="2">
    <source>
        <dbReference type="ARBA" id="ARBA00022741"/>
    </source>
</evidence>
<evidence type="ECO:0000256" key="3">
    <source>
        <dbReference type="ARBA" id="ARBA00022801"/>
    </source>
</evidence>
<dbReference type="GO" id="GO:0000725">
    <property type="term" value="P:recombinational repair"/>
    <property type="evidence" value="ECO:0007669"/>
    <property type="project" value="TreeGrafter"/>
</dbReference>